<keyword evidence="3" id="KW-1185">Reference proteome</keyword>
<keyword evidence="1" id="KW-0732">Signal</keyword>
<dbReference type="GeneID" id="24437332"/>
<feature type="signal peptide" evidence="1">
    <location>
        <begin position="1"/>
        <end position="27"/>
    </location>
</feature>
<protein>
    <recommendedName>
        <fullName evidence="4">Transmembrane protein</fullName>
    </recommendedName>
</protein>
<accession>W7XJP7</accession>
<proteinExistence type="predicted"/>
<dbReference type="InParanoid" id="W7XJP7"/>
<reference evidence="3" key="1">
    <citation type="journal article" date="2006" name="PLoS Biol.">
        <title>Macronuclear genome sequence of the ciliate Tetrahymena thermophila, a model eukaryote.</title>
        <authorList>
            <person name="Eisen J.A."/>
            <person name="Coyne R.S."/>
            <person name="Wu M."/>
            <person name="Wu D."/>
            <person name="Thiagarajan M."/>
            <person name="Wortman J.R."/>
            <person name="Badger J.H."/>
            <person name="Ren Q."/>
            <person name="Amedeo P."/>
            <person name="Jones K.M."/>
            <person name="Tallon L.J."/>
            <person name="Delcher A.L."/>
            <person name="Salzberg S.L."/>
            <person name="Silva J.C."/>
            <person name="Haas B.J."/>
            <person name="Majoros W.H."/>
            <person name="Farzad M."/>
            <person name="Carlton J.M."/>
            <person name="Smith R.K. Jr."/>
            <person name="Garg J."/>
            <person name="Pearlman R.E."/>
            <person name="Karrer K.M."/>
            <person name="Sun L."/>
            <person name="Manning G."/>
            <person name="Elde N.C."/>
            <person name="Turkewitz A.P."/>
            <person name="Asai D.J."/>
            <person name="Wilkes D.E."/>
            <person name="Wang Y."/>
            <person name="Cai H."/>
            <person name="Collins K."/>
            <person name="Stewart B.A."/>
            <person name="Lee S.R."/>
            <person name="Wilamowska K."/>
            <person name="Weinberg Z."/>
            <person name="Ruzzo W.L."/>
            <person name="Wloga D."/>
            <person name="Gaertig J."/>
            <person name="Frankel J."/>
            <person name="Tsao C.-C."/>
            <person name="Gorovsky M.A."/>
            <person name="Keeling P.J."/>
            <person name="Waller R.F."/>
            <person name="Patron N.J."/>
            <person name="Cherry J.M."/>
            <person name="Stover N.A."/>
            <person name="Krieger C.J."/>
            <person name="del Toro C."/>
            <person name="Ryder H.F."/>
            <person name="Williamson S.C."/>
            <person name="Barbeau R.A."/>
            <person name="Hamilton E.P."/>
            <person name="Orias E."/>
        </authorList>
    </citation>
    <scope>NUCLEOTIDE SEQUENCE [LARGE SCALE GENOMIC DNA]</scope>
    <source>
        <strain evidence="3">SB210</strain>
    </source>
</reference>
<feature type="chain" id="PRO_5004906984" description="Transmembrane protein" evidence="1">
    <location>
        <begin position="28"/>
        <end position="289"/>
    </location>
</feature>
<dbReference type="EMBL" id="GG662798">
    <property type="protein sequence ID" value="EWS75766.1"/>
    <property type="molecule type" value="Genomic_DNA"/>
</dbReference>
<evidence type="ECO:0000256" key="1">
    <source>
        <dbReference type="SAM" id="SignalP"/>
    </source>
</evidence>
<dbReference type="RefSeq" id="XP_012651688.1">
    <property type="nucleotide sequence ID" value="XM_012796234.1"/>
</dbReference>
<dbReference type="Proteomes" id="UP000009168">
    <property type="component" value="Unassembled WGS sequence"/>
</dbReference>
<dbReference type="AlphaFoldDB" id="W7XJP7"/>
<dbReference type="KEGG" id="tet:TTHERM_000112419"/>
<sequence length="289" mass="35122">MFLQRFYQRIVRISLLLLSQLLQQKLGFDQDKYSKFQVKHHRNQVYNSTRQYIHQLQQIPYFQAIIFYKYQQLHHDVSAKNEQQPNIINLRYYLIICDCIPLSLLHHSFYEQYGKGFCFIIHIQVLSKPKVLTSLFASSQLQRAQRQHDLYKCKSFLQSLFFIISSQIKIAFLFRQFNDIFVSIFIQRRFYQHNVLQILIKQSLTYSHHYGNCNKHAIKKFHPLHLEKQSHLIDTFFHILNELLHQPNLCFLCNLLREESYSRPIYLFLKKNFCFIFYFFILKISSLIF</sequence>
<organism evidence="2 3">
    <name type="scientific">Tetrahymena thermophila (strain SB210)</name>
    <dbReference type="NCBI Taxonomy" id="312017"/>
    <lineage>
        <taxon>Eukaryota</taxon>
        <taxon>Sar</taxon>
        <taxon>Alveolata</taxon>
        <taxon>Ciliophora</taxon>
        <taxon>Intramacronucleata</taxon>
        <taxon>Oligohymenophorea</taxon>
        <taxon>Hymenostomatida</taxon>
        <taxon>Tetrahymenina</taxon>
        <taxon>Tetrahymenidae</taxon>
        <taxon>Tetrahymena</taxon>
    </lineage>
</organism>
<evidence type="ECO:0008006" key="4">
    <source>
        <dbReference type="Google" id="ProtNLM"/>
    </source>
</evidence>
<gene>
    <name evidence="2" type="ORF">TTHERM_000112419</name>
</gene>
<name>W7XJP7_TETTS</name>
<evidence type="ECO:0000313" key="3">
    <source>
        <dbReference type="Proteomes" id="UP000009168"/>
    </source>
</evidence>
<evidence type="ECO:0000313" key="2">
    <source>
        <dbReference type="EMBL" id="EWS75766.1"/>
    </source>
</evidence>